<dbReference type="AlphaFoldDB" id="A0ABD0LRU7"/>
<protein>
    <submittedName>
        <fullName evidence="2">Uncharacterized protein</fullName>
    </submittedName>
</protein>
<reference evidence="2 3" key="1">
    <citation type="journal article" date="2023" name="Sci. Data">
        <title>Genome assembly of the Korean intertidal mud-creeper Batillaria attramentaria.</title>
        <authorList>
            <person name="Patra A.K."/>
            <person name="Ho P.T."/>
            <person name="Jun S."/>
            <person name="Lee S.J."/>
            <person name="Kim Y."/>
            <person name="Won Y.J."/>
        </authorList>
    </citation>
    <scope>NUCLEOTIDE SEQUENCE [LARGE SCALE GENOMIC DNA]</scope>
    <source>
        <strain evidence="2">Wonlab-2016</strain>
    </source>
</reference>
<keyword evidence="3" id="KW-1185">Reference proteome</keyword>
<feature type="non-terminal residue" evidence="2">
    <location>
        <position position="1"/>
    </location>
</feature>
<evidence type="ECO:0000256" key="1">
    <source>
        <dbReference type="SAM" id="MobiDB-lite"/>
    </source>
</evidence>
<proteinExistence type="predicted"/>
<evidence type="ECO:0000313" key="2">
    <source>
        <dbReference type="EMBL" id="KAK7502208.1"/>
    </source>
</evidence>
<accession>A0ABD0LRU7</accession>
<sequence>SSAPSYSGVVLFLGVKLYPKSSAHIFITSLYVRPQGATEGITERSAPGRGAPVIGGNHSSNPWA</sequence>
<feature type="region of interest" description="Disordered" evidence="1">
    <location>
        <begin position="40"/>
        <end position="64"/>
    </location>
</feature>
<comment type="caution">
    <text evidence="2">The sequence shown here is derived from an EMBL/GenBank/DDBJ whole genome shotgun (WGS) entry which is preliminary data.</text>
</comment>
<gene>
    <name evidence="2" type="ORF">BaRGS_00006572</name>
</gene>
<dbReference type="EMBL" id="JACVVK020000027">
    <property type="protein sequence ID" value="KAK7502208.1"/>
    <property type="molecule type" value="Genomic_DNA"/>
</dbReference>
<evidence type="ECO:0000313" key="3">
    <source>
        <dbReference type="Proteomes" id="UP001519460"/>
    </source>
</evidence>
<organism evidence="2 3">
    <name type="scientific">Batillaria attramentaria</name>
    <dbReference type="NCBI Taxonomy" id="370345"/>
    <lineage>
        <taxon>Eukaryota</taxon>
        <taxon>Metazoa</taxon>
        <taxon>Spiralia</taxon>
        <taxon>Lophotrochozoa</taxon>
        <taxon>Mollusca</taxon>
        <taxon>Gastropoda</taxon>
        <taxon>Caenogastropoda</taxon>
        <taxon>Sorbeoconcha</taxon>
        <taxon>Cerithioidea</taxon>
        <taxon>Batillariidae</taxon>
        <taxon>Batillaria</taxon>
    </lineage>
</organism>
<dbReference type="Proteomes" id="UP001519460">
    <property type="component" value="Unassembled WGS sequence"/>
</dbReference>
<name>A0ABD0LRU7_9CAEN</name>